<evidence type="ECO:0000256" key="2">
    <source>
        <dbReference type="ARBA" id="ARBA00004253"/>
    </source>
</evidence>
<evidence type="ECO:0000256" key="8">
    <source>
        <dbReference type="ARBA" id="ARBA00049091"/>
    </source>
</evidence>
<keyword evidence="4 10" id="KW-0575">Peroxidase</keyword>
<dbReference type="GO" id="GO:0005739">
    <property type="term" value="C:mitochondrion"/>
    <property type="evidence" value="ECO:0007669"/>
    <property type="project" value="TreeGrafter"/>
</dbReference>
<dbReference type="PROSITE" id="PS51352">
    <property type="entry name" value="THIOREDOXIN_2"/>
    <property type="match status" value="1"/>
</dbReference>
<keyword evidence="11" id="KW-0732">Signal</keyword>
<feature type="active site" description="Cysteine sulfenic acid (-SOH) intermediate" evidence="9">
    <location>
        <position position="78"/>
    </location>
</feature>
<comment type="similarity">
    <text evidence="3 10">Belongs to the peroxiredoxin family. Prx5 subfamily.</text>
</comment>
<proteinExistence type="inferred from homology"/>
<dbReference type="EMBL" id="JANPWB010000013">
    <property type="protein sequence ID" value="KAJ1108532.1"/>
    <property type="molecule type" value="Genomic_DNA"/>
</dbReference>
<evidence type="ECO:0000259" key="12">
    <source>
        <dbReference type="PROSITE" id="PS51352"/>
    </source>
</evidence>
<keyword evidence="14" id="KW-1185">Reference proteome</keyword>
<dbReference type="Gene3D" id="3.40.30.10">
    <property type="entry name" value="Glutaredoxin"/>
    <property type="match status" value="1"/>
</dbReference>
<dbReference type="GO" id="GO:0008379">
    <property type="term" value="F:thioredoxin peroxidase activity"/>
    <property type="evidence" value="ECO:0007669"/>
    <property type="project" value="InterPro"/>
</dbReference>
<dbReference type="GO" id="GO:0034599">
    <property type="term" value="P:cellular response to oxidative stress"/>
    <property type="evidence" value="ECO:0007669"/>
    <property type="project" value="InterPro"/>
</dbReference>
<accession>A0AAV7MZD4</accession>
<dbReference type="InterPro" id="IPR013766">
    <property type="entry name" value="Thioredoxin_domain"/>
</dbReference>
<dbReference type="AlphaFoldDB" id="A0AAV7MZD4"/>
<dbReference type="GO" id="GO:0042744">
    <property type="term" value="P:hydrogen peroxide catabolic process"/>
    <property type="evidence" value="ECO:0007669"/>
    <property type="project" value="TreeGrafter"/>
</dbReference>
<dbReference type="PANTHER" id="PTHR10430:SF16">
    <property type="entry name" value="PEROXIREDOXIN-5, MITOCHONDRIAL"/>
    <property type="match status" value="1"/>
</dbReference>
<sequence length="192" mass="20398">MAPLLITLRSLLVLKAVRSASRSFVASRAMSAQLQVGDAVPAVEVYEGEPGNKVNVAEIFKDKKGILFGVPGAFTPGCSKTHLPGYVEKAEELKGKGIAVIACISVNDVFVMTEWGKTQHSEGKVRLLADPTAAFPKAAGLLLDTKLVPLFGNQRSKRFSMVIDNGIVKSINVEEDGTGLSCSLANNIVSQL</sequence>
<evidence type="ECO:0000256" key="4">
    <source>
        <dbReference type="ARBA" id="ARBA00022559"/>
    </source>
</evidence>
<dbReference type="InterPro" id="IPR036249">
    <property type="entry name" value="Thioredoxin-like_sf"/>
</dbReference>
<dbReference type="CDD" id="cd03013">
    <property type="entry name" value="PRX5_like"/>
    <property type="match status" value="1"/>
</dbReference>
<name>A0AAV7MZD4_PLEWA</name>
<evidence type="ECO:0000256" key="9">
    <source>
        <dbReference type="PIRSR" id="PIRSR637944-1"/>
    </source>
</evidence>
<dbReference type="Pfam" id="PF08534">
    <property type="entry name" value="Redoxin"/>
    <property type="match status" value="1"/>
</dbReference>
<evidence type="ECO:0000256" key="5">
    <source>
        <dbReference type="ARBA" id="ARBA00022862"/>
    </source>
</evidence>
<evidence type="ECO:0000256" key="3">
    <source>
        <dbReference type="ARBA" id="ARBA00010505"/>
    </source>
</evidence>
<keyword evidence="5 10" id="KW-0049">Antioxidant</keyword>
<gene>
    <name evidence="13" type="ORF">NDU88_005908</name>
</gene>
<dbReference type="EC" id="1.11.1.24" evidence="10"/>
<evidence type="ECO:0000313" key="14">
    <source>
        <dbReference type="Proteomes" id="UP001066276"/>
    </source>
</evidence>
<comment type="catalytic activity">
    <reaction evidence="8 10">
        <text>a hydroperoxide + [thioredoxin]-dithiol = an alcohol + [thioredoxin]-disulfide + H2O</text>
        <dbReference type="Rhea" id="RHEA:62620"/>
        <dbReference type="Rhea" id="RHEA-COMP:10698"/>
        <dbReference type="Rhea" id="RHEA-COMP:10700"/>
        <dbReference type="ChEBI" id="CHEBI:15377"/>
        <dbReference type="ChEBI" id="CHEBI:29950"/>
        <dbReference type="ChEBI" id="CHEBI:30879"/>
        <dbReference type="ChEBI" id="CHEBI:35924"/>
        <dbReference type="ChEBI" id="CHEBI:50058"/>
        <dbReference type="EC" id="1.11.1.24"/>
    </reaction>
</comment>
<dbReference type="FunFam" id="3.40.30.10:FF:000020">
    <property type="entry name" value="Peroxiredoxin"/>
    <property type="match status" value="1"/>
</dbReference>
<evidence type="ECO:0000256" key="6">
    <source>
        <dbReference type="ARBA" id="ARBA00023002"/>
    </source>
</evidence>
<protein>
    <recommendedName>
        <fullName evidence="10">Peroxiredoxin-5</fullName>
        <ecNumber evidence="10">1.11.1.24</ecNumber>
    </recommendedName>
</protein>
<dbReference type="InterPro" id="IPR037944">
    <property type="entry name" value="PRX5-like"/>
</dbReference>
<comment type="subcellular location">
    <subcellularLocation>
        <location evidence="2">Peroxisome matrix</location>
    </subcellularLocation>
</comment>
<dbReference type="PANTHER" id="PTHR10430">
    <property type="entry name" value="PEROXIREDOXIN"/>
    <property type="match status" value="1"/>
</dbReference>
<dbReference type="InterPro" id="IPR013740">
    <property type="entry name" value="Redoxin"/>
</dbReference>
<feature type="domain" description="Thioredoxin" evidence="12">
    <location>
        <begin position="34"/>
        <end position="192"/>
    </location>
</feature>
<comment type="caution">
    <text evidence="13">The sequence shown here is derived from an EMBL/GenBank/DDBJ whole genome shotgun (WGS) entry which is preliminary data.</text>
</comment>
<organism evidence="13 14">
    <name type="scientific">Pleurodeles waltl</name>
    <name type="common">Iberian ribbed newt</name>
    <dbReference type="NCBI Taxonomy" id="8319"/>
    <lineage>
        <taxon>Eukaryota</taxon>
        <taxon>Metazoa</taxon>
        <taxon>Chordata</taxon>
        <taxon>Craniata</taxon>
        <taxon>Vertebrata</taxon>
        <taxon>Euteleostomi</taxon>
        <taxon>Amphibia</taxon>
        <taxon>Batrachia</taxon>
        <taxon>Caudata</taxon>
        <taxon>Salamandroidea</taxon>
        <taxon>Salamandridae</taxon>
        <taxon>Pleurodelinae</taxon>
        <taxon>Pleurodeles</taxon>
    </lineage>
</organism>
<evidence type="ECO:0000256" key="10">
    <source>
        <dbReference type="RuleBase" id="RU366011"/>
    </source>
</evidence>
<evidence type="ECO:0000256" key="11">
    <source>
        <dbReference type="SAM" id="SignalP"/>
    </source>
</evidence>
<comment type="function">
    <text evidence="1">Thiol-specific peroxidase that catalyzes the reduction of hydrogen peroxide and organic hydroperoxides to water and alcohols, respectively. Plays a role in cell protection against oxidative stress by detoxifying peroxides and as sensor of hydrogen peroxide-mediated signaling events.</text>
</comment>
<keyword evidence="6 10" id="KW-0560">Oxidoreductase</keyword>
<feature type="chain" id="PRO_5043619570" description="Peroxiredoxin-5" evidence="11">
    <location>
        <begin position="20"/>
        <end position="192"/>
    </location>
</feature>
<feature type="signal peptide" evidence="11">
    <location>
        <begin position="1"/>
        <end position="19"/>
    </location>
</feature>
<evidence type="ECO:0000313" key="13">
    <source>
        <dbReference type="EMBL" id="KAJ1108532.1"/>
    </source>
</evidence>
<dbReference type="GO" id="GO:0005782">
    <property type="term" value="C:peroxisomal matrix"/>
    <property type="evidence" value="ECO:0007669"/>
    <property type="project" value="UniProtKB-SubCell"/>
</dbReference>
<dbReference type="GO" id="GO:0045454">
    <property type="term" value="P:cell redox homeostasis"/>
    <property type="evidence" value="ECO:0007669"/>
    <property type="project" value="TreeGrafter"/>
</dbReference>
<dbReference type="Proteomes" id="UP001066276">
    <property type="component" value="Chromosome 9"/>
</dbReference>
<reference evidence="13" key="1">
    <citation type="journal article" date="2022" name="bioRxiv">
        <title>Sequencing and chromosome-scale assembly of the giantPleurodeles waltlgenome.</title>
        <authorList>
            <person name="Brown T."/>
            <person name="Elewa A."/>
            <person name="Iarovenko S."/>
            <person name="Subramanian E."/>
            <person name="Araus A.J."/>
            <person name="Petzold A."/>
            <person name="Susuki M."/>
            <person name="Suzuki K.-i.T."/>
            <person name="Hayashi T."/>
            <person name="Toyoda A."/>
            <person name="Oliveira C."/>
            <person name="Osipova E."/>
            <person name="Leigh N.D."/>
            <person name="Simon A."/>
            <person name="Yun M.H."/>
        </authorList>
    </citation>
    <scope>NUCLEOTIDE SEQUENCE</scope>
    <source>
        <strain evidence="13">20211129_DDA</strain>
        <tissue evidence="13">Liver</tissue>
    </source>
</reference>
<evidence type="ECO:0000256" key="7">
    <source>
        <dbReference type="ARBA" id="ARBA00023284"/>
    </source>
</evidence>
<dbReference type="SUPFAM" id="SSF52833">
    <property type="entry name" value="Thioredoxin-like"/>
    <property type="match status" value="1"/>
</dbReference>
<evidence type="ECO:0000256" key="1">
    <source>
        <dbReference type="ARBA" id="ARBA00003330"/>
    </source>
</evidence>
<keyword evidence="7 10" id="KW-0676">Redox-active center</keyword>